<dbReference type="CDD" id="cd04301">
    <property type="entry name" value="NAT_SF"/>
    <property type="match status" value="1"/>
</dbReference>
<feature type="domain" description="N-acetyltransferase" evidence="1">
    <location>
        <begin position="5"/>
        <end position="169"/>
    </location>
</feature>
<dbReference type="Proteomes" id="UP000585327">
    <property type="component" value="Unassembled WGS sequence"/>
</dbReference>
<dbReference type="Pfam" id="PF00583">
    <property type="entry name" value="Acetyltransf_1"/>
    <property type="match status" value="1"/>
</dbReference>
<dbReference type="AlphaFoldDB" id="A0A838YPD7"/>
<name>A0A838YPD7_9GAMM</name>
<dbReference type="EMBL" id="JACETM010000021">
    <property type="protein sequence ID" value="MBA4724106.1"/>
    <property type="molecule type" value="Genomic_DNA"/>
</dbReference>
<dbReference type="InterPro" id="IPR000182">
    <property type="entry name" value="GNAT_dom"/>
</dbReference>
<dbReference type="InterPro" id="IPR016890">
    <property type="entry name" value="UCP028520"/>
</dbReference>
<keyword evidence="2" id="KW-0808">Transferase</keyword>
<proteinExistence type="predicted"/>
<sequence>MPDSIKIDELSFPYNNKDILSIYSINQASTPEVGSLKSVEKLKELLNMASLILAARINNEIIGFVVCLEAGAAYTSLNYKFISKKAKKFVYIDRIAIKNQHRRSGVGKSLYEIIFNYSEKFELPIYCEVNTKPKNQPSLDFHKKIGFIKIGSKDFNDHSVAYFSKIFCD</sequence>
<dbReference type="PIRSF" id="PIRSF028520">
    <property type="entry name" value="UCP028520"/>
    <property type="match status" value="1"/>
</dbReference>
<evidence type="ECO:0000313" key="2">
    <source>
        <dbReference type="EMBL" id="MBA4724106.1"/>
    </source>
</evidence>
<dbReference type="GO" id="GO:0016747">
    <property type="term" value="F:acyltransferase activity, transferring groups other than amino-acyl groups"/>
    <property type="evidence" value="ECO:0007669"/>
    <property type="project" value="InterPro"/>
</dbReference>
<evidence type="ECO:0000259" key="1">
    <source>
        <dbReference type="PROSITE" id="PS51186"/>
    </source>
</evidence>
<gene>
    <name evidence="2" type="ORF">H2021_02700</name>
</gene>
<dbReference type="InterPro" id="IPR016181">
    <property type="entry name" value="Acyl_CoA_acyltransferase"/>
</dbReference>
<dbReference type="SUPFAM" id="SSF55729">
    <property type="entry name" value="Acyl-CoA N-acyltransferases (Nat)"/>
    <property type="match status" value="1"/>
</dbReference>
<dbReference type="PROSITE" id="PS51186">
    <property type="entry name" value="GNAT"/>
    <property type="match status" value="1"/>
</dbReference>
<protein>
    <submittedName>
        <fullName evidence="2">GNAT family N-acetyltransferase</fullName>
    </submittedName>
</protein>
<evidence type="ECO:0000313" key="3">
    <source>
        <dbReference type="Proteomes" id="UP000585327"/>
    </source>
</evidence>
<dbReference type="Gene3D" id="3.40.630.30">
    <property type="match status" value="1"/>
</dbReference>
<organism evidence="2 3">
    <name type="scientific">SAR86 cluster bacterium</name>
    <dbReference type="NCBI Taxonomy" id="2030880"/>
    <lineage>
        <taxon>Bacteria</taxon>
        <taxon>Pseudomonadati</taxon>
        <taxon>Pseudomonadota</taxon>
        <taxon>Gammaproteobacteria</taxon>
        <taxon>SAR86 cluster</taxon>
    </lineage>
</organism>
<reference evidence="2 3" key="1">
    <citation type="submission" date="2020-06" db="EMBL/GenBank/DDBJ databases">
        <title>Dysbiosis in marine aquaculture revealed through microbiome analysis: reverse ecology for environmental sustainability.</title>
        <authorList>
            <person name="Haro-Moreno J.M."/>
            <person name="Coutinho F.H."/>
            <person name="Zaragoza-Solas A."/>
            <person name="Picazo A."/>
            <person name="Almagro-Moreno S."/>
            <person name="Lopez-Perez M."/>
        </authorList>
    </citation>
    <scope>NUCLEOTIDE SEQUENCE [LARGE SCALE GENOMIC DNA]</scope>
    <source>
        <strain evidence="2">MCMED-G42</strain>
    </source>
</reference>
<accession>A0A838YPD7</accession>
<comment type="caution">
    <text evidence="2">The sequence shown here is derived from an EMBL/GenBank/DDBJ whole genome shotgun (WGS) entry which is preliminary data.</text>
</comment>